<evidence type="ECO:0000313" key="6">
    <source>
        <dbReference type="Proteomes" id="UP000032566"/>
    </source>
</evidence>
<evidence type="ECO:0000313" key="5">
    <source>
        <dbReference type="EMBL" id="KJA09470.1"/>
    </source>
</evidence>
<dbReference type="Pfam" id="PF01396">
    <property type="entry name" value="Zn_ribbon_Top1"/>
    <property type="match status" value="1"/>
</dbReference>
<dbReference type="Gene3D" id="3.30.65.10">
    <property type="entry name" value="Bacterial Topoisomerase I, domain 1"/>
    <property type="match status" value="1"/>
</dbReference>
<keyword evidence="5" id="KW-0540">Nuclease</keyword>
<dbReference type="InterPro" id="IPR011856">
    <property type="entry name" value="tRNA_endonuc-like_dom_sf"/>
</dbReference>
<feature type="transmembrane region" description="Helical" evidence="2">
    <location>
        <begin position="60"/>
        <end position="78"/>
    </location>
</feature>
<dbReference type="SUPFAM" id="SSF52980">
    <property type="entry name" value="Restriction endonuclease-like"/>
    <property type="match status" value="1"/>
</dbReference>
<dbReference type="STRING" id="80878.RP29_16365"/>
<evidence type="ECO:0000256" key="1">
    <source>
        <dbReference type="SAM" id="MobiDB-lite"/>
    </source>
</evidence>
<accession>A0A0D7K589</accession>
<dbReference type="EMBL" id="JXYQ01000061">
    <property type="protein sequence ID" value="KJA09470.1"/>
    <property type="molecule type" value="Genomic_DNA"/>
</dbReference>
<dbReference type="GO" id="GO:0009307">
    <property type="term" value="P:DNA restriction-modification system"/>
    <property type="evidence" value="ECO:0007669"/>
    <property type="project" value="InterPro"/>
</dbReference>
<dbReference type="SUPFAM" id="SSF57783">
    <property type="entry name" value="Zinc beta-ribbon"/>
    <property type="match status" value="1"/>
</dbReference>
<keyword evidence="6" id="KW-1185">Reference proteome</keyword>
<keyword evidence="2" id="KW-1133">Transmembrane helix</keyword>
<dbReference type="GO" id="GO:0003677">
    <property type="term" value="F:DNA binding"/>
    <property type="evidence" value="ECO:0007669"/>
    <property type="project" value="InterPro"/>
</dbReference>
<feature type="domain" description="DNA topoisomerase type IA zn finger" evidence="3">
    <location>
        <begin position="290"/>
        <end position="324"/>
    </location>
</feature>
<dbReference type="InterPro" id="IPR052906">
    <property type="entry name" value="Type_IV_Methyl-Rstrct_Enzyme"/>
</dbReference>
<evidence type="ECO:0000256" key="2">
    <source>
        <dbReference type="SAM" id="Phobius"/>
    </source>
</evidence>
<keyword evidence="5" id="KW-0255">Endonuclease</keyword>
<evidence type="ECO:0000259" key="4">
    <source>
        <dbReference type="Pfam" id="PF04471"/>
    </source>
</evidence>
<reference evidence="5 6" key="1">
    <citation type="submission" date="2014-12" db="EMBL/GenBank/DDBJ databases">
        <title>Isolation of bacteria from lake water.</title>
        <authorList>
            <person name="Sheng K.-Y."/>
            <person name="Chin P.-S."/>
            <person name="Chan K.-G."/>
            <person name="Tan G.S."/>
        </authorList>
    </citation>
    <scope>NUCLEOTIDE SEQUENCE [LARGE SCALE GENOMIC DNA]</scope>
    <source>
        <strain evidence="5 6">KY4</strain>
    </source>
</reference>
<feature type="domain" description="Restriction endonuclease type IV Mrr" evidence="4">
    <location>
        <begin position="155"/>
        <end position="266"/>
    </location>
</feature>
<dbReference type="InterPro" id="IPR007560">
    <property type="entry name" value="Restrct_endonuc_IV_Mrr"/>
</dbReference>
<proteinExistence type="predicted"/>
<name>A0A0D7K589_9BURK</name>
<sequence>MARTYSRSVGRSRRRERARGALREKGWAACVLGVALLTVFPLVAGHTTFGAAVTQGLRPVGWTALGLGVVLLALHYALKGKESKLRAVPPANSRPAAQKRNGRATLQTANSVASHPAADASNAAQRTEPTLTDTAAPTATPAGPAVAWNMEVFAAIEWRRFEAVCEALFAQAGFETHAQSHGADGGVDIWLHSRNSPGPAAVVQCKHWQSKPVGVRELREFYGVMASHKLKRGTFATTSTYTPEALAFARANSIHTLDGAGLLQLISRRTPAQQQELLQVAYEGEYWRPTCASCGTKMVERSRSSDGGLFWGCTNYPRCKRTLPKATGG</sequence>
<dbReference type="PANTHER" id="PTHR30015:SF7">
    <property type="entry name" value="TYPE IV METHYL-DIRECTED RESTRICTION ENZYME ECOKMRR"/>
    <property type="match status" value="1"/>
</dbReference>
<dbReference type="RefSeq" id="WP_044401060.1">
    <property type="nucleotide sequence ID" value="NZ_JXYQ01000061.1"/>
</dbReference>
<protein>
    <submittedName>
        <fullName evidence="5">Restriction endonuclease</fullName>
    </submittedName>
</protein>
<keyword evidence="2" id="KW-0812">Transmembrane</keyword>
<dbReference type="PATRIC" id="fig|80878.5.peg.3190"/>
<organism evidence="5 6">
    <name type="scientific">Acidovorax temperans</name>
    <dbReference type="NCBI Taxonomy" id="80878"/>
    <lineage>
        <taxon>Bacteria</taxon>
        <taxon>Pseudomonadati</taxon>
        <taxon>Pseudomonadota</taxon>
        <taxon>Betaproteobacteria</taxon>
        <taxon>Burkholderiales</taxon>
        <taxon>Comamonadaceae</taxon>
        <taxon>Acidovorax</taxon>
    </lineage>
</organism>
<dbReference type="GO" id="GO:0006265">
    <property type="term" value="P:DNA topological change"/>
    <property type="evidence" value="ECO:0007669"/>
    <property type="project" value="InterPro"/>
</dbReference>
<dbReference type="Gene3D" id="3.40.1350.10">
    <property type="match status" value="1"/>
</dbReference>
<dbReference type="PANTHER" id="PTHR30015">
    <property type="entry name" value="MRR RESTRICTION SYSTEM PROTEIN"/>
    <property type="match status" value="1"/>
</dbReference>
<gene>
    <name evidence="5" type="ORF">RP29_16365</name>
</gene>
<evidence type="ECO:0000259" key="3">
    <source>
        <dbReference type="Pfam" id="PF01396"/>
    </source>
</evidence>
<comment type="caution">
    <text evidence="5">The sequence shown here is derived from an EMBL/GenBank/DDBJ whole genome shotgun (WGS) entry which is preliminary data.</text>
</comment>
<dbReference type="Pfam" id="PF04471">
    <property type="entry name" value="Mrr_cat"/>
    <property type="match status" value="1"/>
</dbReference>
<feature type="compositionally biased region" description="Low complexity" evidence="1">
    <location>
        <begin position="113"/>
        <end position="142"/>
    </location>
</feature>
<dbReference type="GO" id="GO:0005694">
    <property type="term" value="C:chromosome"/>
    <property type="evidence" value="ECO:0007669"/>
    <property type="project" value="InterPro"/>
</dbReference>
<dbReference type="GO" id="GO:0015666">
    <property type="term" value="F:restriction endodeoxyribonuclease activity"/>
    <property type="evidence" value="ECO:0007669"/>
    <property type="project" value="TreeGrafter"/>
</dbReference>
<keyword evidence="2" id="KW-0472">Membrane</keyword>
<dbReference type="InterPro" id="IPR013498">
    <property type="entry name" value="Topo_IA_Znf"/>
</dbReference>
<dbReference type="InterPro" id="IPR011335">
    <property type="entry name" value="Restrct_endonuc-II-like"/>
</dbReference>
<keyword evidence="5" id="KW-0378">Hydrolase</keyword>
<dbReference type="AlphaFoldDB" id="A0A0D7K589"/>
<feature type="region of interest" description="Disordered" evidence="1">
    <location>
        <begin position="109"/>
        <end position="142"/>
    </location>
</feature>
<dbReference type="GO" id="GO:0003916">
    <property type="term" value="F:DNA topoisomerase activity"/>
    <property type="evidence" value="ECO:0007669"/>
    <property type="project" value="InterPro"/>
</dbReference>
<dbReference type="Proteomes" id="UP000032566">
    <property type="component" value="Unassembled WGS sequence"/>
</dbReference>